<evidence type="ECO:0000313" key="6">
    <source>
        <dbReference type="Proteomes" id="UP000318681"/>
    </source>
</evidence>
<keyword evidence="3" id="KW-0949">S-adenosyl-L-methionine</keyword>
<dbReference type="Pfam" id="PF08241">
    <property type="entry name" value="Methyltransf_11"/>
    <property type="match status" value="1"/>
</dbReference>
<keyword evidence="1 5" id="KW-0489">Methyltransferase</keyword>
<feature type="domain" description="Methyltransferase type 11" evidence="4">
    <location>
        <begin position="49"/>
        <end position="145"/>
    </location>
</feature>
<dbReference type="InterPro" id="IPR023576">
    <property type="entry name" value="UbiE/COQ5_MeTrFase_CS"/>
</dbReference>
<dbReference type="InterPro" id="IPR029063">
    <property type="entry name" value="SAM-dependent_MTases_sf"/>
</dbReference>
<dbReference type="PANTHER" id="PTHR43591">
    <property type="entry name" value="METHYLTRANSFERASE"/>
    <property type="match status" value="1"/>
</dbReference>
<dbReference type="EMBL" id="VNIM01000160">
    <property type="protein sequence ID" value="TVV69898.1"/>
    <property type="molecule type" value="Genomic_DNA"/>
</dbReference>
<sequence>MASTAHDTKIVDQFTRWAQPFADLSVHADADGMARTLAAAAITPEMAVLDVACGPGIVACAAAPLARHITGIDLTPAMIDQARGRQRNAGLDNITWQVGDATRLPFEDDRFDVVLTRYSFHHIPDPGAALREMTRVCRPGGRVVVIDATPTADTQAAYDRMETLRDPSHASALTLDQLRALGQRAGLIERGTDFYRLEALLDTLADAEDMVGLTALFETDITSGEDRIGVAARHAADGIRFVFPVSIVAWDRQ</sequence>
<accession>A0A558QRX9</accession>
<dbReference type="RefSeq" id="WP_145155813.1">
    <property type="nucleotide sequence ID" value="NZ_VNIM01000160.1"/>
</dbReference>
<protein>
    <submittedName>
        <fullName evidence="5">Methyltransferase domain-containing protein</fullName>
    </submittedName>
</protein>
<dbReference type="Proteomes" id="UP000318681">
    <property type="component" value="Unassembled WGS sequence"/>
</dbReference>
<dbReference type="GO" id="GO:0008757">
    <property type="term" value="F:S-adenosylmethionine-dependent methyltransferase activity"/>
    <property type="evidence" value="ECO:0007669"/>
    <property type="project" value="InterPro"/>
</dbReference>
<evidence type="ECO:0000259" key="4">
    <source>
        <dbReference type="Pfam" id="PF08241"/>
    </source>
</evidence>
<comment type="caution">
    <text evidence="5">The sequence shown here is derived from an EMBL/GenBank/DDBJ whole genome shotgun (WGS) entry which is preliminary data.</text>
</comment>
<dbReference type="PROSITE" id="PS01184">
    <property type="entry name" value="UBIE_2"/>
    <property type="match status" value="1"/>
</dbReference>
<dbReference type="InterPro" id="IPR013216">
    <property type="entry name" value="Methyltransf_11"/>
</dbReference>
<dbReference type="AlphaFoldDB" id="A0A558QRX9"/>
<evidence type="ECO:0000256" key="1">
    <source>
        <dbReference type="ARBA" id="ARBA00022603"/>
    </source>
</evidence>
<dbReference type="SUPFAM" id="SSF53335">
    <property type="entry name" value="S-adenosyl-L-methionine-dependent methyltransferases"/>
    <property type="match status" value="1"/>
</dbReference>
<evidence type="ECO:0000256" key="3">
    <source>
        <dbReference type="ARBA" id="ARBA00022691"/>
    </source>
</evidence>
<organism evidence="5 6">
    <name type="scientific">Alterirhizorhabdus solaris</name>
    <dbReference type="NCBI Taxonomy" id="2529389"/>
    <lineage>
        <taxon>Bacteria</taxon>
        <taxon>Pseudomonadati</taxon>
        <taxon>Pseudomonadota</taxon>
        <taxon>Alphaproteobacteria</taxon>
        <taxon>Sphingomonadales</taxon>
        <taxon>Rhizorhabdaceae</taxon>
        <taxon>Alterirhizorhabdus</taxon>
    </lineage>
</organism>
<evidence type="ECO:0000256" key="2">
    <source>
        <dbReference type="ARBA" id="ARBA00022679"/>
    </source>
</evidence>
<keyword evidence="6" id="KW-1185">Reference proteome</keyword>
<keyword evidence="2 5" id="KW-0808">Transferase</keyword>
<reference evidence="5 6" key="1">
    <citation type="submission" date="2019-07" db="EMBL/GenBank/DDBJ databases">
        <title>Sphingomonas solaris sp. nov., isolated from a solar panel from Boston, Massachusetts.</title>
        <authorList>
            <person name="Tanner K."/>
            <person name="Pascual J."/>
            <person name="Mancuso C."/>
            <person name="Pereto J."/>
            <person name="Khalil A."/>
            <person name="Vilanova C."/>
        </authorList>
    </citation>
    <scope>NUCLEOTIDE SEQUENCE [LARGE SCALE GENOMIC DNA]</scope>
    <source>
        <strain evidence="5 6">R4DWN</strain>
    </source>
</reference>
<dbReference type="GO" id="GO:0032259">
    <property type="term" value="P:methylation"/>
    <property type="evidence" value="ECO:0007669"/>
    <property type="project" value="UniProtKB-KW"/>
</dbReference>
<name>A0A558QRX9_9SPHN</name>
<dbReference type="OrthoDB" id="9777830at2"/>
<dbReference type="CDD" id="cd02440">
    <property type="entry name" value="AdoMet_MTases"/>
    <property type="match status" value="1"/>
</dbReference>
<evidence type="ECO:0000313" key="5">
    <source>
        <dbReference type="EMBL" id="TVV69898.1"/>
    </source>
</evidence>
<dbReference type="Gene3D" id="3.40.50.150">
    <property type="entry name" value="Vaccinia Virus protein VP39"/>
    <property type="match status" value="1"/>
</dbReference>
<proteinExistence type="predicted"/>
<gene>
    <name evidence="5" type="ORF">FOY91_20475</name>
</gene>